<evidence type="ECO:0000256" key="1">
    <source>
        <dbReference type="SAM" id="Phobius"/>
    </source>
</evidence>
<protein>
    <submittedName>
        <fullName evidence="2">Uncharacterized protein</fullName>
    </submittedName>
</protein>
<evidence type="ECO:0000313" key="2">
    <source>
        <dbReference type="EMBL" id="BAJ29245.1"/>
    </source>
</evidence>
<accession>E4NDG4</accession>
<dbReference type="AlphaFoldDB" id="E4NDG4"/>
<dbReference type="Proteomes" id="UP000007076">
    <property type="component" value="Chromosome"/>
</dbReference>
<sequence>MFEAGFVLAGTVLPLSLVHRWGRNVPHPVPLLGGRPVPRWLPLGPAAALSVGLLVYFGVGIAQLLGETLHPASRDDTLPLPFLWIAMPAYWLWGLGLGAAALGYARATRPPCRACGR</sequence>
<dbReference type="KEGG" id="ksk:KSE_34380"/>
<organism evidence="2 3">
    <name type="scientific">Kitasatospora setae (strain ATCC 33774 / DSM 43861 / JCM 3304 / KCC A-0304 / NBRC 14216 / KM-6054)</name>
    <name type="common">Streptomyces setae</name>
    <dbReference type="NCBI Taxonomy" id="452652"/>
    <lineage>
        <taxon>Bacteria</taxon>
        <taxon>Bacillati</taxon>
        <taxon>Actinomycetota</taxon>
        <taxon>Actinomycetes</taxon>
        <taxon>Kitasatosporales</taxon>
        <taxon>Streptomycetaceae</taxon>
        <taxon>Kitasatospora</taxon>
    </lineage>
</organism>
<dbReference type="STRING" id="452652.KSE_34380"/>
<dbReference type="PATRIC" id="fig|452652.3.peg.3444"/>
<evidence type="ECO:0000313" key="3">
    <source>
        <dbReference type="Proteomes" id="UP000007076"/>
    </source>
</evidence>
<feature type="transmembrane region" description="Helical" evidence="1">
    <location>
        <begin position="78"/>
        <end position="105"/>
    </location>
</feature>
<keyword evidence="1" id="KW-0472">Membrane</keyword>
<proteinExistence type="predicted"/>
<feature type="transmembrane region" description="Helical" evidence="1">
    <location>
        <begin position="44"/>
        <end position="66"/>
    </location>
</feature>
<keyword evidence="1" id="KW-0812">Transmembrane</keyword>
<dbReference type="EMBL" id="AP010968">
    <property type="protein sequence ID" value="BAJ29245.1"/>
    <property type="molecule type" value="Genomic_DNA"/>
</dbReference>
<dbReference type="RefSeq" id="WP_014136552.1">
    <property type="nucleotide sequence ID" value="NC_016109.1"/>
</dbReference>
<name>E4NDG4_KITSK</name>
<keyword evidence="1" id="KW-1133">Transmembrane helix</keyword>
<dbReference type="eggNOG" id="ENOG5032R1B">
    <property type="taxonomic scope" value="Bacteria"/>
</dbReference>
<dbReference type="HOGENOM" id="CLU_2081684_0_0_11"/>
<gene>
    <name evidence="2" type="ordered locus">KSE_34380</name>
</gene>
<reference evidence="2 3" key="1">
    <citation type="journal article" date="2010" name="DNA Res.">
        <title>Genome sequence of Kitasatospora setae NBRC 14216T: an evolutionary snapshot of the family Streptomycetaceae.</title>
        <authorList>
            <person name="Ichikawa N."/>
            <person name="Oguchi A."/>
            <person name="Ikeda H."/>
            <person name="Ishikawa J."/>
            <person name="Kitani S."/>
            <person name="Watanabe Y."/>
            <person name="Nakamura S."/>
            <person name="Katano Y."/>
            <person name="Kishi E."/>
            <person name="Sasagawa M."/>
            <person name="Ankai A."/>
            <person name="Fukui S."/>
            <person name="Hashimoto Y."/>
            <person name="Kamata S."/>
            <person name="Otoguro M."/>
            <person name="Tanikawa S."/>
            <person name="Nihira T."/>
            <person name="Horinouchi S."/>
            <person name="Ohnishi Y."/>
            <person name="Hayakawa M."/>
            <person name="Kuzuyama T."/>
            <person name="Arisawa A."/>
            <person name="Nomoto F."/>
            <person name="Miura H."/>
            <person name="Takahashi Y."/>
            <person name="Fujita N."/>
        </authorList>
    </citation>
    <scope>NUCLEOTIDE SEQUENCE [LARGE SCALE GENOMIC DNA]</scope>
    <source>
        <strain evidence="3">ATCC 33774 / DSM 43861 / JCM 3304 / KCC A-0304 / NBRC 14216 / KM-6054</strain>
    </source>
</reference>
<keyword evidence="3" id="KW-1185">Reference proteome</keyword>